<sequence length="155" mass="17877">MNDNLVPLLPKSQWNALYKKELGHILMININPDLSRISMALNCKDTDKTPFFLIEDSDGLDILSSSPDTSYQMDFILDNKTIKQPFKHSSSANFGRFKQLFYTARVIQIKAYVSEEYSTDSKQQKHSPVHDLRFQNRYAEIQKEPSPTCSSKDHT</sequence>
<comment type="caution">
    <text evidence="1">The sequence shown here is derived from an EMBL/GenBank/DDBJ whole genome shotgun (WGS) entry which is preliminary data.</text>
</comment>
<dbReference type="Proteomes" id="UP001278188">
    <property type="component" value="Unassembled WGS sequence"/>
</dbReference>
<organism evidence="1 2">
    <name type="scientific">Acinetobacter chinensis</name>
    <dbReference type="NCBI Taxonomy" id="2004650"/>
    <lineage>
        <taxon>Bacteria</taxon>
        <taxon>Pseudomonadati</taxon>
        <taxon>Pseudomonadota</taxon>
        <taxon>Gammaproteobacteria</taxon>
        <taxon>Moraxellales</taxon>
        <taxon>Moraxellaceae</taxon>
        <taxon>Acinetobacter</taxon>
    </lineage>
</organism>
<name>A0ABU3WDW0_9GAMM</name>
<dbReference type="RefSeq" id="WP_317082692.1">
    <property type="nucleotide sequence ID" value="NZ_JASVDY010000002.1"/>
</dbReference>
<proteinExistence type="predicted"/>
<evidence type="ECO:0000313" key="2">
    <source>
        <dbReference type="Proteomes" id="UP001278188"/>
    </source>
</evidence>
<evidence type="ECO:0000313" key="1">
    <source>
        <dbReference type="EMBL" id="MDV2468502.1"/>
    </source>
</evidence>
<protein>
    <submittedName>
        <fullName evidence="1">Uncharacterized protein</fullName>
    </submittedName>
</protein>
<reference evidence="1 2" key="1">
    <citation type="submission" date="2023-06" db="EMBL/GenBank/DDBJ databases">
        <title>Genomic Analysis of Acinetobacter Strains Recovered from South Australian Aquatic Samples provides Insights into the Circulation of Antibiotic Resistance determinants in the Environment.</title>
        <authorList>
            <person name="Tobin L."/>
            <person name="Jarocki V.M."/>
            <person name="Kenyon J."/>
            <person name="Drigo B."/>
            <person name="Donner E."/>
            <person name="Djordjevic S.P."/>
            <person name="Hamidian M."/>
        </authorList>
    </citation>
    <scope>NUCLEOTIDE SEQUENCE [LARGE SCALE GENOMIC DNA]</scope>
    <source>
        <strain evidence="1 2">SAAc652</strain>
    </source>
</reference>
<keyword evidence="2" id="KW-1185">Reference proteome</keyword>
<accession>A0ABU3WDW0</accession>
<dbReference type="EMBL" id="JASVDY010000002">
    <property type="protein sequence ID" value="MDV2468502.1"/>
    <property type="molecule type" value="Genomic_DNA"/>
</dbReference>
<gene>
    <name evidence="1" type="ORF">QR674_05850</name>
</gene>